<reference evidence="2" key="1">
    <citation type="submission" date="2023-10" db="EMBL/GenBank/DDBJ databases">
        <title>Genome assembly of Pristionchus species.</title>
        <authorList>
            <person name="Yoshida K."/>
            <person name="Sommer R.J."/>
        </authorList>
    </citation>
    <scope>NUCLEOTIDE SEQUENCE</scope>
    <source>
        <strain evidence="2">RS0144</strain>
    </source>
</reference>
<sequence>GSYLVDLPVKDPDNFKTITKNVKKMPVQLSFDNCDSKTIRNTKESLLIQYLERQYEIQPGTNDTPAYRLKKPKEGEKKKSHKRKVSRSTEEVSEDEEEQRPSSSKSRRVEEA</sequence>
<dbReference type="EMBL" id="BTSX01000005">
    <property type="protein sequence ID" value="GMT00926.1"/>
    <property type="molecule type" value="Genomic_DNA"/>
</dbReference>
<feature type="non-terminal residue" evidence="2">
    <location>
        <position position="112"/>
    </location>
</feature>
<protein>
    <recommendedName>
        <fullName evidence="4">DET1- and DDB1-associated protein 1</fullName>
    </recommendedName>
</protein>
<evidence type="ECO:0000256" key="1">
    <source>
        <dbReference type="SAM" id="MobiDB-lite"/>
    </source>
</evidence>
<dbReference type="Proteomes" id="UP001432027">
    <property type="component" value="Unassembled WGS sequence"/>
</dbReference>
<proteinExistence type="predicted"/>
<dbReference type="AlphaFoldDB" id="A0AAV5U233"/>
<evidence type="ECO:0008006" key="4">
    <source>
        <dbReference type="Google" id="ProtNLM"/>
    </source>
</evidence>
<gene>
    <name evidence="2" type="ORF">PENTCL1PPCAC_23100</name>
</gene>
<organism evidence="2 3">
    <name type="scientific">Pristionchus entomophagus</name>
    <dbReference type="NCBI Taxonomy" id="358040"/>
    <lineage>
        <taxon>Eukaryota</taxon>
        <taxon>Metazoa</taxon>
        <taxon>Ecdysozoa</taxon>
        <taxon>Nematoda</taxon>
        <taxon>Chromadorea</taxon>
        <taxon>Rhabditida</taxon>
        <taxon>Rhabditina</taxon>
        <taxon>Diplogasteromorpha</taxon>
        <taxon>Diplogasteroidea</taxon>
        <taxon>Neodiplogasteridae</taxon>
        <taxon>Pristionchus</taxon>
    </lineage>
</organism>
<comment type="caution">
    <text evidence="2">The sequence shown here is derived from an EMBL/GenBank/DDBJ whole genome shotgun (WGS) entry which is preliminary data.</text>
</comment>
<name>A0AAV5U233_9BILA</name>
<keyword evidence="3" id="KW-1185">Reference proteome</keyword>
<feature type="non-terminal residue" evidence="2">
    <location>
        <position position="1"/>
    </location>
</feature>
<evidence type="ECO:0000313" key="3">
    <source>
        <dbReference type="Proteomes" id="UP001432027"/>
    </source>
</evidence>
<evidence type="ECO:0000313" key="2">
    <source>
        <dbReference type="EMBL" id="GMT00926.1"/>
    </source>
</evidence>
<feature type="region of interest" description="Disordered" evidence="1">
    <location>
        <begin position="57"/>
        <end position="112"/>
    </location>
</feature>
<accession>A0AAV5U233</accession>